<sequence length="374" mass="39560">METAQAPNPGVLSPSRSSEASYDYLSARTDYSSVRFSDDDEIVWSVSDLSLSSSNDSVSPRSPACSEDDFVLLRPSASGYLTASSSPSSASVPSAENSPIRVSVEDLSNRVSSLYLGPYDSPTTPKPPLSSIRAAQPPSVPSSSPKKRSKKKRTVSVSSSTQSSTPAVSAAKAVSAKKLQQATNSATTKPAKAVSSKTTKKAKKAAAATSLVAAPVAVEVQSSGLGNREVVDDVSEAGDYGPTAYHDAVQYISSSLSNPSEKSTLSNLRLLQALIIELGLCPSALRPSGYDSMSFPSLPSLPNSLRAAKMLLKSSVFLNVRDYLDVRGQGLDALRRVMHPSRKALMHEVRKKGKRMPVGDVKGMGLNVLLVRCY</sequence>
<dbReference type="InParanoid" id="A0A401GJW9"/>
<reference evidence="2 3" key="1">
    <citation type="journal article" date="2018" name="Sci. Rep.">
        <title>Genome sequence of the cauliflower mushroom Sparassis crispa (Hanabiratake) and its association with beneficial usage.</title>
        <authorList>
            <person name="Kiyama R."/>
            <person name="Furutani Y."/>
            <person name="Kawaguchi K."/>
            <person name="Nakanishi T."/>
        </authorList>
    </citation>
    <scope>NUCLEOTIDE SEQUENCE [LARGE SCALE GENOMIC DNA]</scope>
</reference>
<feature type="region of interest" description="Disordered" evidence="1">
    <location>
        <begin position="115"/>
        <end position="199"/>
    </location>
</feature>
<feature type="compositionally biased region" description="Low complexity" evidence="1">
    <location>
        <begin position="155"/>
        <end position="178"/>
    </location>
</feature>
<feature type="compositionally biased region" description="Low complexity" evidence="1">
    <location>
        <begin position="185"/>
        <end position="197"/>
    </location>
</feature>
<dbReference type="GeneID" id="38779361"/>
<accession>A0A401GJW9</accession>
<evidence type="ECO:0000313" key="2">
    <source>
        <dbReference type="EMBL" id="GBE82444.1"/>
    </source>
</evidence>
<dbReference type="Proteomes" id="UP000287166">
    <property type="component" value="Unassembled WGS sequence"/>
</dbReference>
<comment type="caution">
    <text evidence="2">The sequence shown here is derived from an EMBL/GenBank/DDBJ whole genome shotgun (WGS) entry which is preliminary data.</text>
</comment>
<gene>
    <name evidence="2" type="ORF">SCP_0408280</name>
</gene>
<dbReference type="RefSeq" id="XP_027613357.1">
    <property type="nucleotide sequence ID" value="XM_027757556.1"/>
</dbReference>
<evidence type="ECO:0000256" key="1">
    <source>
        <dbReference type="SAM" id="MobiDB-lite"/>
    </source>
</evidence>
<dbReference type="AlphaFoldDB" id="A0A401GJW9"/>
<proteinExistence type="predicted"/>
<dbReference type="OrthoDB" id="2596481at2759"/>
<feature type="compositionally biased region" description="Basic residues" evidence="1">
    <location>
        <begin position="145"/>
        <end position="154"/>
    </location>
</feature>
<name>A0A401GJW9_9APHY</name>
<protein>
    <submittedName>
        <fullName evidence="2">Uncharacterized protein</fullName>
    </submittedName>
</protein>
<evidence type="ECO:0000313" key="3">
    <source>
        <dbReference type="Proteomes" id="UP000287166"/>
    </source>
</evidence>
<organism evidence="2 3">
    <name type="scientific">Sparassis crispa</name>
    <dbReference type="NCBI Taxonomy" id="139825"/>
    <lineage>
        <taxon>Eukaryota</taxon>
        <taxon>Fungi</taxon>
        <taxon>Dikarya</taxon>
        <taxon>Basidiomycota</taxon>
        <taxon>Agaricomycotina</taxon>
        <taxon>Agaricomycetes</taxon>
        <taxon>Polyporales</taxon>
        <taxon>Sparassidaceae</taxon>
        <taxon>Sparassis</taxon>
    </lineage>
</organism>
<dbReference type="EMBL" id="BFAD01000004">
    <property type="protein sequence ID" value="GBE82444.1"/>
    <property type="molecule type" value="Genomic_DNA"/>
</dbReference>
<keyword evidence="3" id="KW-1185">Reference proteome</keyword>
<feature type="compositionally biased region" description="Low complexity" evidence="1">
    <location>
        <begin position="133"/>
        <end position="144"/>
    </location>
</feature>